<protein>
    <submittedName>
        <fullName evidence="4">CBS domain-containing protein</fullName>
    </submittedName>
</protein>
<dbReference type="RefSeq" id="WP_213172098.1">
    <property type="nucleotide sequence ID" value="NZ_CP070496.1"/>
</dbReference>
<feature type="domain" description="CBS" evidence="3">
    <location>
        <begin position="8"/>
        <end position="67"/>
    </location>
</feature>
<keyword evidence="1 2" id="KW-0129">CBS domain</keyword>
<proteinExistence type="predicted"/>
<sequence length="138" mass="14676">MTIARDIMHAGATCVGIDQTAAEAARMMADLDVGSLPICGNDDKLKGMVTDRDLVLKVMAAGKNPAECSVSELSNGQLVYAKADDTVDTVISTLTAHQIRRLPIIDEGTLVGMIAISDLARHLDDRRLGELVEAVSQN</sequence>
<reference evidence="4" key="1">
    <citation type="submission" date="2021-02" db="EMBL/GenBank/DDBJ databases">
        <title>Natronoglycomyces albus gen. nov., sp. nov, a haloalkaliphilic actinobacterium from a soda solonchak soil.</title>
        <authorList>
            <person name="Sorokin D.Y."/>
            <person name="Khijniak T.V."/>
            <person name="Zakharycheva A.P."/>
            <person name="Boueva O.V."/>
            <person name="Ariskina E.V."/>
            <person name="Hahnke R.L."/>
            <person name="Bunk B."/>
            <person name="Sproer C."/>
            <person name="Schumann P."/>
            <person name="Evtushenko L.I."/>
            <person name="Kublanov I.V."/>
        </authorList>
    </citation>
    <scope>NUCLEOTIDE SEQUENCE</scope>
    <source>
        <strain evidence="4">DSM 106290</strain>
    </source>
</reference>
<keyword evidence="5" id="KW-1185">Reference proteome</keyword>
<feature type="domain" description="CBS" evidence="3">
    <location>
        <begin position="73"/>
        <end position="131"/>
    </location>
</feature>
<evidence type="ECO:0000256" key="2">
    <source>
        <dbReference type="PROSITE-ProRule" id="PRU00703"/>
    </source>
</evidence>
<name>A0A895XLW5_9ACTN</name>
<dbReference type="Pfam" id="PF00571">
    <property type="entry name" value="CBS"/>
    <property type="match status" value="2"/>
</dbReference>
<dbReference type="PANTHER" id="PTHR43080:SF2">
    <property type="entry name" value="CBS DOMAIN-CONTAINING PROTEIN"/>
    <property type="match status" value="1"/>
</dbReference>
<dbReference type="PANTHER" id="PTHR43080">
    <property type="entry name" value="CBS DOMAIN-CONTAINING PROTEIN CBSX3, MITOCHONDRIAL"/>
    <property type="match status" value="1"/>
</dbReference>
<dbReference type="InterPro" id="IPR046342">
    <property type="entry name" value="CBS_dom_sf"/>
</dbReference>
<dbReference type="SUPFAM" id="SSF54631">
    <property type="entry name" value="CBS-domain pair"/>
    <property type="match status" value="1"/>
</dbReference>
<gene>
    <name evidence="4" type="ORF">JQS30_03980</name>
</gene>
<evidence type="ECO:0000256" key="1">
    <source>
        <dbReference type="ARBA" id="ARBA00023122"/>
    </source>
</evidence>
<accession>A0A895XLW5</accession>
<dbReference type="Gene3D" id="3.10.580.10">
    <property type="entry name" value="CBS-domain"/>
    <property type="match status" value="1"/>
</dbReference>
<dbReference type="Proteomes" id="UP000662939">
    <property type="component" value="Chromosome"/>
</dbReference>
<organism evidence="4 5">
    <name type="scientific">Natronoglycomyces albus</name>
    <dbReference type="NCBI Taxonomy" id="2811108"/>
    <lineage>
        <taxon>Bacteria</taxon>
        <taxon>Bacillati</taxon>
        <taxon>Actinomycetota</taxon>
        <taxon>Actinomycetes</taxon>
        <taxon>Glycomycetales</taxon>
        <taxon>Glycomycetaceae</taxon>
        <taxon>Natronoglycomyces</taxon>
    </lineage>
</organism>
<evidence type="ECO:0000313" key="4">
    <source>
        <dbReference type="EMBL" id="QSB06087.1"/>
    </source>
</evidence>
<dbReference type="InterPro" id="IPR051257">
    <property type="entry name" value="Diverse_CBS-Domain"/>
</dbReference>
<evidence type="ECO:0000259" key="3">
    <source>
        <dbReference type="PROSITE" id="PS51371"/>
    </source>
</evidence>
<dbReference type="PROSITE" id="PS51371">
    <property type="entry name" value="CBS"/>
    <property type="match status" value="2"/>
</dbReference>
<dbReference type="SMART" id="SM00116">
    <property type="entry name" value="CBS"/>
    <property type="match status" value="2"/>
</dbReference>
<dbReference type="KEGG" id="nav:JQS30_03980"/>
<dbReference type="InterPro" id="IPR000644">
    <property type="entry name" value="CBS_dom"/>
</dbReference>
<dbReference type="EMBL" id="CP070496">
    <property type="protein sequence ID" value="QSB06087.1"/>
    <property type="molecule type" value="Genomic_DNA"/>
</dbReference>
<dbReference type="AlphaFoldDB" id="A0A895XLW5"/>
<evidence type="ECO:0000313" key="5">
    <source>
        <dbReference type="Proteomes" id="UP000662939"/>
    </source>
</evidence>